<name>A0A0F9MZY0_9ZZZZ</name>
<gene>
    <name evidence="1" type="ORF">LCGC14_1396760</name>
</gene>
<protein>
    <submittedName>
        <fullName evidence="1">Uncharacterized protein</fullName>
    </submittedName>
</protein>
<evidence type="ECO:0000313" key="1">
    <source>
        <dbReference type="EMBL" id="KKM74792.1"/>
    </source>
</evidence>
<reference evidence="1" key="1">
    <citation type="journal article" date="2015" name="Nature">
        <title>Complex archaea that bridge the gap between prokaryotes and eukaryotes.</title>
        <authorList>
            <person name="Spang A."/>
            <person name="Saw J.H."/>
            <person name="Jorgensen S.L."/>
            <person name="Zaremba-Niedzwiedzka K."/>
            <person name="Martijn J."/>
            <person name="Lind A.E."/>
            <person name="van Eijk R."/>
            <person name="Schleper C."/>
            <person name="Guy L."/>
            <person name="Ettema T.J."/>
        </authorList>
    </citation>
    <scope>NUCLEOTIDE SEQUENCE</scope>
</reference>
<proteinExistence type="predicted"/>
<dbReference type="EMBL" id="LAZR01009081">
    <property type="protein sequence ID" value="KKM74792.1"/>
    <property type="molecule type" value="Genomic_DNA"/>
</dbReference>
<organism evidence="1">
    <name type="scientific">marine sediment metagenome</name>
    <dbReference type="NCBI Taxonomy" id="412755"/>
    <lineage>
        <taxon>unclassified sequences</taxon>
        <taxon>metagenomes</taxon>
        <taxon>ecological metagenomes</taxon>
    </lineage>
</organism>
<accession>A0A0F9MZY0</accession>
<sequence length="72" mass="8362">MKQTFKQFLKEVRYYQHKDDWQDNIDQWGSSCGICPRCGGEAHMSHEGDSLATARSFWECDDCGHTGPESRY</sequence>
<comment type="caution">
    <text evidence="1">The sequence shown here is derived from an EMBL/GenBank/DDBJ whole genome shotgun (WGS) entry which is preliminary data.</text>
</comment>
<dbReference type="AlphaFoldDB" id="A0A0F9MZY0"/>